<proteinExistence type="predicted"/>
<dbReference type="AlphaFoldDB" id="A0A0N0U5U8"/>
<keyword evidence="5" id="KW-1185">Reference proteome</keyword>
<reference evidence="4 5" key="1">
    <citation type="submission" date="2015-07" db="EMBL/GenBank/DDBJ databases">
        <title>The genome of Melipona quadrifasciata.</title>
        <authorList>
            <person name="Pan H."/>
            <person name="Kapheim K."/>
        </authorList>
    </citation>
    <scope>NUCLEOTIDE SEQUENCE [LARGE SCALE GENOMIC DNA]</scope>
    <source>
        <strain evidence="4">0111107301</strain>
        <tissue evidence="4">Whole body</tissue>
    </source>
</reference>
<evidence type="ECO:0000313" key="4">
    <source>
        <dbReference type="EMBL" id="KOX76152.1"/>
    </source>
</evidence>
<evidence type="ECO:0000256" key="2">
    <source>
        <dbReference type="SAM" id="Phobius"/>
    </source>
</evidence>
<gene>
    <name evidence="4" type="ORF">WN51_11892</name>
</gene>
<organism evidence="4 5">
    <name type="scientific">Melipona quadrifasciata</name>
    <dbReference type="NCBI Taxonomy" id="166423"/>
    <lineage>
        <taxon>Eukaryota</taxon>
        <taxon>Metazoa</taxon>
        <taxon>Ecdysozoa</taxon>
        <taxon>Arthropoda</taxon>
        <taxon>Hexapoda</taxon>
        <taxon>Insecta</taxon>
        <taxon>Pterygota</taxon>
        <taxon>Neoptera</taxon>
        <taxon>Endopterygota</taxon>
        <taxon>Hymenoptera</taxon>
        <taxon>Apocrita</taxon>
        <taxon>Aculeata</taxon>
        <taxon>Apoidea</taxon>
        <taxon>Anthophila</taxon>
        <taxon>Apidae</taxon>
        <taxon>Melipona</taxon>
    </lineage>
</organism>
<dbReference type="EMBL" id="KQ435752">
    <property type="protein sequence ID" value="KOX76152.1"/>
    <property type="molecule type" value="Genomic_DNA"/>
</dbReference>
<dbReference type="STRING" id="166423.A0A0N0U5U8"/>
<evidence type="ECO:0000256" key="3">
    <source>
        <dbReference type="SAM" id="SignalP"/>
    </source>
</evidence>
<feature type="transmembrane region" description="Helical" evidence="2">
    <location>
        <begin position="612"/>
        <end position="637"/>
    </location>
</feature>
<protein>
    <submittedName>
        <fullName evidence="4">Uncharacterized protein</fullName>
    </submittedName>
</protein>
<keyword evidence="2" id="KW-0812">Transmembrane</keyword>
<feature type="region of interest" description="Disordered" evidence="1">
    <location>
        <begin position="208"/>
        <end position="227"/>
    </location>
</feature>
<accession>A0A0N0U5U8</accession>
<keyword evidence="3" id="KW-0732">Signal</keyword>
<evidence type="ECO:0000313" key="5">
    <source>
        <dbReference type="Proteomes" id="UP000053105"/>
    </source>
</evidence>
<keyword evidence="2" id="KW-0472">Membrane</keyword>
<feature type="signal peptide" evidence="3">
    <location>
        <begin position="1"/>
        <end position="18"/>
    </location>
</feature>
<dbReference type="Proteomes" id="UP000053105">
    <property type="component" value="Unassembled WGS sequence"/>
</dbReference>
<dbReference type="OrthoDB" id="6610237at2759"/>
<feature type="chain" id="PRO_5005860035" evidence="3">
    <location>
        <begin position="19"/>
        <end position="664"/>
    </location>
</feature>
<sequence>MVTLTCFWFSFLCYLVCTKCAAVFEGTATVKSVDVGSADEGSSKDWKLFKESSNLQTTRTPYSIDSIERTVDKEIKIAEKYNLSGETQTNFSVDSSIRRITIDIDGNISNAMLQIPMHATVSRHVTAISWIRKSDVDGVRIDTRNVPSGEWWMKLTGVEDSKYHVLVEGFVDERNDVSKLFSPNLPLNGTQFSGNIFHHKFDDISNRNNKVSRRDRSKDNISQDDKETFNDKIMALNSERTVDEQRNIDTPITETLMRNKKSTRERSLKHLVQDEEANEQIKETSTENNLSIITPNTESMLVNFIEYVTLHIDKSPPTTSIFSNEKFFEPMIPIEEQGKLRGRSSIGVIENVDVDVETPIEKTVNISTRMIETLDNSELSEELVNYSSENIIEEKRILIEINKNSKLLVSPGTIHRIVFDVMNSCVLPVRYTFRVNSTPFRLYNVQPTSIWIYPGQTSNIAIDVIIPNNAAPDTANTVTLSILGTEIKEKSVYLYVQGSLLKLTDDVKPTMEYSFNDNCAGKLEKDRCYKSRWSIDITIQDCDSGLKRVISSVNNIYPRTEFIGGTRSPITFYYSATCCDKTVKITAIDLLNNQHTMTIDVTAWNNLSEAQIAAITMGALLALLFLIVIIVSIIYCIQRRKSHDFPYTQRYGSRPPTQPERTNF</sequence>
<keyword evidence="2" id="KW-1133">Transmembrane helix</keyword>
<feature type="compositionally biased region" description="Basic and acidic residues" evidence="1">
    <location>
        <begin position="212"/>
        <end position="227"/>
    </location>
</feature>
<evidence type="ECO:0000256" key="1">
    <source>
        <dbReference type="SAM" id="MobiDB-lite"/>
    </source>
</evidence>
<name>A0A0N0U5U8_9HYME</name>